<gene>
    <name evidence="8" type="ORF">HYH03_013408</name>
</gene>
<feature type="compositionally biased region" description="Low complexity" evidence="6">
    <location>
        <begin position="1058"/>
        <end position="1068"/>
    </location>
</feature>
<keyword evidence="4" id="KW-0418">Kinase</keyword>
<keyword evidence="3" id="KW-0479">Metal-binding</keyword>
<dbReference type="PRINTS" id="PR00476">
    <property type="entry name" value="PHFRCTKINASE"/>
</dbReference>
<evidence type="ECO:0000313" key="9">
    <source>
        <dbReference type="Proteomes" id="UP000612055"/>
    </source>
</evidence>
<feature type="compositionally biased region" description="Low complexity" evidence="6">
    <location>
        <begin position="262"/>
        <end position="277"/>
    </location>
</feature>
<dbReference type="GO" id="GO:0003872">
    <property type="term" value="F:6-phosphofructokinase activity"/>
    <property type="evidence" value="ECO:0007669"/>
    <property type="project" value="InterPro"/>
</dbReference>
<dbReference type="SUPFAM" id="SSF53784">
    <property type="entry name" value="Phosphofructokinase"/>
    <property type="match status" value="1"/>
</dbReference>
<organism evidence="8 9">
    <name type="scientific">Edaphochlamys debaryana</name>
    <dbReference type="NCBI Taxonomy" id="47281"/>
    <lineage>
        <taxon>Eukaryota</taxon>
        <taxon>Viridiplantae</taxon>
        <taxon>Chlorophyta</taxon>
        <taxon>core chlorophytes</taxon>
        <taxon>Chlorophyceae</taxon>
        <taxon>CS clade</taxon>
        <taxon>Chlamydomonadales</taxon>
        <taxon>Chlamydomonadales incertae sedis</taxon>
        <taxon>Edaphochlamys</taxon>
    </lineage>
</organism>
<feature type="compositionally biased region" description="Gly residues" evidence="6">
    <location>
        <begin position="1019"/>
        <end position="1032"/>
    </location>
</feature>
<evidence type="ECO:0000256" key="5">
    <source>
        <dbReference type="ARBA" id="ARBA00022842"/>
    </source>
</evidence>
<evidence type="ECO:0000256" key="4">
    <source>
        <dbReference type="ARBA" id="ARBA00022777"/>
    </source>
</evidence>
<dbReference type="PANTHER" id="PTHR45770">
    <property type="entry name" value="ATP-DEPENDENT 6-PHOSPHOFRUCTOKINASE 1"/>
    <property type="match status" value="1"/>
</dbReference>
<keyword evidence="2" id="KW-0808">Transferase</keyword>
<feature type="region of interest" description="Disordered" evidence="6">
    <location>
        <begin position="226"/>
        <end position="295"/>
    </location>
</feature>
<evidence type="ECO:0000256" key="6">
    <source>
        <dbReference type="SAM" id="MobiDB-lite"/>
    </source>
</evidence>
<feature type="domain" description="Phosphofructokinase" evidence="7">
    <location>
        <begin position="423"/>
        <end position="619"/>
    </location>
</feature>
<evidence type="ECO:0000313" key="8">
    <source>
        <dbReference type="EMBL" id="KAG2487968.1"/>
    </source>
</evidence>
<dbReference type="GO" id="GO:0046872">
    <property type="term" value="F:metal ion binding"/>
    <property type="evidence" value="ECO:0007669"/>
    <property type="project" value="UniProtKB-KW"/>
</dbReference>
<comment type="cofactor">
    <cofactor evidence="1">
        <name>Mg(2+)</name>
        <dbReference type="ChEBI" id="CHEBI:18420"/>
    </cofactor>
</comment>
<evidence type="ECO:0000259" key="7">
    <source>
        <dbReference type="Pfam" id="PF00365"/>
    </source>
</evidence>
<feature type="compositionally biased region" description="Low complexity" evidence="6">
    <location>
        <begin position="71"/>
        <end position="81"/>
    </location>
</feature>
<name>A0A835XPR1_9CHLO</name>
<feature type="compositionally biased region" description="Gly residues" evidence="6">
    <location>
        <begin position="1078"/>
        <end position="1094"/>
    </location>
</feature>
<reference evidence="8" key="1">
    <citation type="journal article" date="2020" name="bioRxiv">
        <title>Comparative genomics of Chlamydomonas.</title>
        <authorList>
            <person name="Craig R.J."/>
            <person name="Hasan A.R."/>
            <person name="Ness R.W."/>
            <person name="Keightley P.D."/>
        </authorList>
    </citation>
    <scope>NUCLEOTIDE SEQUENCE</scope>
    <source>
        <strain evidence="8">CCAP 11/70</strain>
    </source>
</reference>
<feature type="region of interest" description="Disordered" evidence="6">
    <location>
        <begin position="805"/>
        <end position="856"/>
    </location>
</feature>
<feature type="region of interest" description="Disordered" evidence="6">
    <location>
        <begin position="305"/>
        <end position="324"/>
    </location>
</feature>
<dbReference type="EMBL" id="JAEHOE010000089">
    <property type="protein sequence ID" value="KAG2487968.1"/>
    <property type="molecule type" value="Genomic_DNA"/>
</dbReference>
<comment type="caution">
    <text evidence="8">The sequence shown here is derived from an EMBL/GenBank/DDBJ whole genome shotgun (WGS) entry which is preliminary data.</text>
</comment>
<keyword evidence="5" id="KW-0460">Magnesium</keyword>
<keyword evidence="9" id="KW-1185">Reference proteome</keyword>
<feature type="region of interest" description="Disordered" evidence="6">
    <location>
        <begin position="1016"/>
        <end position="1094"/>
    </location>
</feature>
<dbReference type="Proteomes" id="UP000612055">
    <property type="component" value="Unassembled WGS sequence"/>
</dbReference>
<protein>
    <recommendedName>
        <fullName evidence="7">Phosphofructokinase domain-containing protein</fullName>
    </recommendedName>
</protein>
<dbReference type="GO" id="GO:0006002">
    <property type="term" value="P:fructose 6-phosphate metabolic process"/>
    <property type="evidence" value="ECO:0007669"/>
    <property type="project" value="InterPro"/>
</dbReference>
<dbReference type="InterPro" id="IPR000023">
    <property type="entry name" value="Phosphofructokinase_dom"/>
</dbReference>
<dbReference type="AlphaFoldDB" id="A0A835XPR1"/>
<dbReference type="OrthoDB" id="537915at2759"/>
<feature type="region of interest" description="Disordered" evidence="6">
    <location>
        <begin position="1"/>
        <end position="35"/>
    </location>
</feature>
<dbReference type="Gene3D" id="3.40.50.450">
    <property type="match status" value="1"/>
</dbReference>
<dbReference type="InterPro" id="IPR022953">
    <property type="entry name" value="ATP_PFK"/>
</dbReference>
<feature type="compositionally biased region" description="Gly residues" evidence="6">
    <location>
        <begin position="243"/>
        <end position="253"/>
    </location>
</feature>
<evidence type="ECO:0000256" key="2">
    <source>
        <dbReference type="ARBA" id="ARBA00022679"/>
    </source>
</evidence>
<feature type="compositionally biased region" description="Low complexity" evidence="6">
    <location>
        <begin position="227"/>
        <end position="242"/>
    </location>
</feature>
<feature type="region of interest" description="Disordered" evidence="6">
    <location>
        <begin position="48"/>
        <end position="123"/>
    </location>
</feature>
<dbReference type="InterPro" id="IPR035966">
    <property type="entry name" value="PKF_sf"/>
</dbReference>
<accession>A0A835XPR1</accession>
<evidence type="ECO:0000256" key="1">
    <source>
        <dbReference type="ARBA" id="ARBA00001946"/>
    </source>
</evidence>
<proteinExistence type="predicted"/>
<sequence>MLLPSLAAAGAGGGPPRVAAETAAPQPSAGSALSGCCSAAAAGSRFCPAPIRPQQGFSGARGAIGPRKVTAAAAAPFRKPAPSGPPPRGSPSPLGRRRPPAAARRFGIPSASPEPGPMSAREASGYSTGAFGIGAADEELALVSFHIPVASPTTDPEDVVRVPHIRDLLVPRDSPLLAHDNFGGGFVDDEDRVALNTMSLAGITSAGATDMCVDLHDSGILLGGAATGSRSGSGATPASVAGSGSGTGQNGKGDGGRGRKAGGATASTASTAAGARRWPITTGSPASQAEPPHAHAHGITRMDEAAGAGSHNQGGEGQGDDEGEEEAVGRFTAFASRVPAELAAAAAAEAAATAAAVAAGGGSGGSEGWGFGEGDGGVPPPGVPTQLHNVSAVADRVCVSLPPWALRAGPRRVIWFEPARVNAAVVACGHICPGINDGVVHRLTDYGVPEGQVLGIPDGFAGFSARHPAKPRPLTRAVTDGAHLRGGCLLGTSKGWADIEGVVKKIQMWEINMLFVVGGDGGLRAAQLISEACHARNLPCCCVGVPKSIENDILLMDRTFGFETAVQELQRPLLAAKIEASSTRGCIGLVKVTGRHSGFLAMQASIASGVVDVCLIPEAWGSLATSWVALPPSPSPSHTMLFCTSPLSPLSPMVSFTMDGPHGLLAYLGAVIDRKGHAVVCVAEGAGQDLISAAQGAPAKDALGNPVLHDIGVYLRTRMRLFFRDRVEVRYMDPTYLVRTPPCTALDHIYARVLAHNAVDAAFSAFTGVTVGMVNTHHVLLPVPLVTQAPRRVDPWGKAWNRLRADNGQPSFHPPSVLGRAASPSSSGASEGETTLSSADDALGGSGSRSGSLSSTASASMSSLSMADEDSAAAEMYGKEGSGAASVDPQALAEALAEAGAIAKPPSAAVERGADVSSSSAAAGRVDADVMVPAAAEPSKPLASNVGSAASPPAAAATAAATAAVPGAVETQPFWARPPPPPPAGNAAAAAEAAGGAICATELTPAASLAAAAEASDADGGGSDDGGSGVDGGMAAVQGNIVPHERRKGGGSGGGSALGALGSALTKAAEGKRKGAGAQQGGSRVGGPDDGSSE</sequence>
<dbReference type="Pfam" id="PF00365">
    <property type="entry name" value="PFK"/>
    <property type="match status" value="1"/>
</dbReference>
<feature type="compositionally biased region" description="Low complexity" evidence="6">
    <location>
        <begin position="822"/>
        <end position="856"/>
    </location>
</feature>
<evidence type="ECO:0000256" key="3">
    <source>
        <dbReference type="ARBA" id="ARBA00022723"/>
    </source>
</evidence>
<dbReference type="InterPro" id="IPR050929">
    <property type="entry name" value="PFKA"/>
</dbReference>
<dbReference type="UniPathway" id="UPA00109">
    <property type="reaction ID" value="UER00182"/>
</dbReference>